<name>A0A1I7HGG9_9GAMM</name>
<reference evidence="2" key="1">
    <citation type="submission" date="2016-10" db="EMBL/GenBank/DDBJ databases">
        <authorList>
            <person name="Varghese N."/>
            <person name="Submissions S."/>
        </authorList>
    </citation>
    <scope>NUCLEOTIDE SEQUENCE [LARGE SCALE GENOMIC DNA]</scope>
    <source>
        <strain evidence="2">DSM 18168</strain>
    </source>
</reference>
<dbReference type="AlphaFoldDB" id="A0A1I7HGG9"/>
<protein>
    <submittedName>
        <fullName evidence="1">Uncharacterized protein</fullName>
    </submittedName>
</protein>
<organism evidence="1 2">
    <name type="scientific">Xenorhabdus koppenhoeferi</name>
    <dbReference type="NCBI Taxonomy" id="351659"/>
    <lineage>
        <taxon>Bacteria</taxon>
        <taxon>Pseudomonadati</taxon>
        <taxon>Pseudomonadota</taxon>
        <taxon>Gammaproteobacteria</taxon>
        <taxon>Enterobacterales</taxon>
        <taxon>Morganellaceae</taxon>
        <taxon>Xenorhabdus</taxon>
    </lineage>
</organism>
<gene>
    <name evidence="1" type="ORF">SAMN05421784_11421</name>
</gene>
<sequence length="533" mass="59842">MSKENIPNIKYSLKKVGDLIIGQSFPLIITVTTKDPIVKGAYISIENISKNISISNQEQNQIDTSIHIPFKVQQDGLFAEVTIIFFINKNTQYGENITFNINSNIDSFEVRNYKRTAKDINPNSLKLIVDNTYLKSPYPNPDHIASITDDTTKVHATITDETNKLPLSDVPIFIFSMQQSQIKLFFYSYDSKGKIPFPIISFEHRKGFTMNSDSTTGKISFYVHALESLSGRIQLVNYISGIFVQGYAPPIYAIYGGPPSDSTHYTSAPYISGYSPPGYFISNDGETDFLVTIYPYYKALPGDMVFFFVATEKGQPQYSGQNKVIQNPQQELGIPNFNVPYQIFTYGIESQFSYVIVRISGDSLTSAPLPLTYMGGTPYSPDDNVPRDHQTCIVYTSLGIPGNQIIDNNSLVNLTSIEYYPGSPGDGLYIQILGTDNPSTDKDKVPVGTQVTLTAYINSKNINRIKSYDPVEVKLQNDNKIYALINIPKVDLYNIKPIDDWTDGNISLTYEFKHNGKNFYSKIWSAKIETIPR</sequence>
<dbReference type="OrthoDB" id="6437620at2"/>
<evidence type="ECO:0000313" key="2">
    <source>
        <dbReference type="Proteomes" id="UP000242496"/>
    </source>
</evidence>
<proteinExistence type="predicted"/>
<dbReference type="Proteomes" id="UP000242496">
    <property type="component" value="Unassembled WGS sequence"/>
</dbReference>
<keyword evidence="2" id="KW-1185">Reference proteome</keyword>
<dbReference type="RefSeq" id="WP_092550438.1">
    <property type="nucleotide sequence ID" value="NZ_CAWRBG010000030.1"/>
</dbReference>
<accession>A0A1I7HGG9</accession>
<dbReference type="EMBL" id="FPBJ01000014">
    <property type="protein sequence ID" value="SFU59722.1"/>
    <property type="molecule type" value="Genomic_DNA"/>
</dbReference>
<evidence type="ECO:0000313" key="1">
    <source>
        <dbReference type="EMBL" id="SFU59722.1"/>
    </source>
</evidence>